<dbReference type="Pfam" id="PF10309">
    <property type="entry name" value="NCBP3"/>
    <property type="match status" value="1"/>
</dbReference>
<accession>A0A9P3PC76</accession>
<dbReference type="GO" id="GO:0003729">
    <property type="term" value="F:mRNA binding"/>
    <property type="evidence" value="ECO:0007669"/>
    <property type="project" value="InterPro"/>
</dbReference>
<proteinExistence type="predicted"/>
<evidence type="ECO:0000313" key="2">
    <source>
        <dbReference type="EMBL" id="GLB33260.1"/>
    </source>
</evidence>
<dbReference type="AlphaFoldDB" id="A0A9P3PC76"/>
<dbReference type="GO" id="GO:0005634">
    <property type="term" value="C:nucleus"/>
    <property type="evidence" value="ECO:0007669"/>
    <property type="project" value="TreeGrafter"/>
</dbReference>
<feature type="compositionally biased region" description="Basic and acidic residues" evidence="1">
    <location>
        <begin position="351"/>
        <end position="366"/>
    </location>
</feature>
<dbReference type="InterPro" id="IPR019416">
    <property type="entry name" value="NCBP3"/>
</dbReference>
<dbReference type="OrthoDB" id="422106at2759"/>
<comment type="caution">
    <text evidence="2">The sequence shown here is derived from an EMBL/GenBank/DDBJ whole genome shotgun (WGS) entry which is preliminary data.</text>
</comment>
<feature type="region of interest" description="Disordered" evidence="1">
    <location>
        <begin position="283"/>
        <end position="304"/>
    </location>
</feature>
<reference evidence="2" key="1">
    <citation type="submission" date="2022-07" db="EMBL/GenBank/DDBJ databases">
        <title>The genome of Lyophyllum shimeji provides insight into the initial evolution of ectomycorrhizal fungal genome.</title>
        <authorList>
            <person name="Kobayashi Y."/>
            <person name="Shibata T."/>
            <person name="Hirakawa H."/>
            <person name="Shigenobu S."/>
            <person name="Nishiyama T."/>
            <person name="Yamada A."/>
            <person name="Hasebe M."/>
            <person name="Kawaguchi M."/>
        </authorList>
    </citation>
    <scope>NUCLEOTIDE SEQUENCE</scope>
    <source>
        <strain evidence="2">AT787</strain>
    </source>
</reference>
<feature type="region of interest" description="Disordered" evidence="1">
    <location>
        <begin position="215"/>
        <end position="270"/>
    </location>
</feature>
<feature type="compositionally biased region" description="Basic residues" evidence="1">
    <location>
        <begin position="382"/>
        <end position="395"/>
    </location>
</feature>
<dbReference type="Proteomes" id="UP001063166">
    <property type="component" value="Unassembled WGS sequence"/>
</dbReference>
<dbReference type="PANTHER" id="PTHR16291">
    <property type="entry name" value="NUCLEAR CAP-BINDING PROTEIN SUBUNIT 3"/>
    <property type="match status" value="1"/>
</dbReference>
<organism evidence="2 3">
    <name type="scientific">Lyophyllum shimeji</name>
    <name type="common">Hon-shimeji</name>
    <name type="synonym">Tricholoma shimeji</name>
    <dbReference type="NCBI Taxonomy" id="47721"/>
    <lineage>
        <taxon>Eukaryota</taxon>
        <taxon>Fungi</taxon>
        <taxon>Dikarya</taxon>
        <taxon>Basidiomycota</taxon>
        <taxon>Agaricomycotina</taxon>
        <taxon>Agaricomycetes</taxon>
        <taxon>Agaricomycetidae</taxon>
        <taxon>Agaricales</taxon>
        <taxon>Tricholomatineae</taxon>
        <taxon>Lyophyllaceae</taxon>
        <taxon>Lyophyllum</taxon>
    </lineage>
</organism>
<evidence type="ECO:0000313" key="3">
    <source>
        <dbReference type="Proteomes" id="UP001063166"/>
    </source>
</evidence>
<sequence>MDNWPDGVSPDAVAAADTLSYDDTVAYEEQVPAPESASLANRIGSTKVYLLSETSVARAGLGKLYYPPALAASLSYWNGKRKHAEVEEEEDEADVDMDEDTSYRTNAILLHGPPISYLPTARLFGYAKHFDVQPMGLEWIDDTTCILVFPSKASARTAHRFLRKSTTETPDAEGFVTAKPIPIAFWPPEERINSSLGKGQGLKGTIRMRWATNRDVKQKGARQQSAFYKKHGRLAGKEMYGGEGPPAAKRRRSAGAGGADAHTISPELQREQLDQELDRFLAEDNDDEELSPTPSSPPSKMRSDYIASDGRTLLERTSLIRLHPDEDRPSLADRLTAPLPRRARNGALGKMHADDLSVRISSEKLEWGPSGDARQRGGRGERRSRRSERSPRRRMTQQELDDEMDAFLNEKE</sequence>
<gene>
    <name evidence="2" type="ORF">LshimejAT787_0101440</name>
</gene>
<keyword evidence="3" id="KW-1185">Reference proteome</keyword>
<dbReference type="PANTHER" id="PTHR16291:SF0">
    <property type="entry name" value="NUCLEAR CAP-BINDING PROTEIN SUBUNIT 3"/>
    <property type="match status" value="1"/>
</dbReference>
<evidence type="ECO:0000256" key="1">
    <source>
        <dbReference type="SAM" id="MobiDB-lite"/>
    </source>
</evidence>
<name>A0A9P3PC76_LYOSH</name>
<feature type="compositionally biased region" description="Basic and acidic residues" evidence="1">
    <location>
        <begin position="322"/>
        <end position="331"/>
    </location>
</feature>
<feature type="region of interest" description="Disordered" evidence="1">
    <location>
        <begin position="319"/>
        <end position="412"/>
    </location>
</feature>
<dbReference type="EMBL" id="BRPK01000001">
    <property type="protein sequence ID" value="GLB33260.1"/>
    <property type="molecule type" value="Genomic_DNA"/>
</dbReference>
<dbReference type="GO" id="GO:0000340">
    <property type="term" value="F:RNA 7-methylguanosine cap binding"/>
    <property type="evidence" value="ECO:0007669"/>
    <property type="project" value="InterPro"/>
</dbReference>
<protein>
    <submittedName>
        <fullName evidence="2">Nuclear cap-binding protein subunit 3</fullName>
    </submittedName>
</protein>